<feature type="region of interest" description="Disordered" evidence="1">
    <location>
        <begin position="92"/>
        <end position="116"/>
    </location>
</feature>
<evidence type="ECO:0000256" key="1">
    <source>
        <dbReference type="SAM" id="MobiDB-lite"/>
    </source>
</evidence>
<reference evidence="2 3" key="1">
    <citation type="submission" date="2023-01" db="EMBL/GenBank/DDBJ databases">
        <authorList>
            <person name="Kreplak J."/>
        </authorList>
    </citation>
    <scope>NUCLEOTIDE SEQUENCE [LARGE SCALE GENOMIC DNA]</scope>
</reference>
<accession>A0AAV0ZCB3</accession>
<sequence length="116" mass="13098">MLTTVVFLIKTTLSLDDTIGFKDGKLLGCEELSIFEMNNVSKFEKKFGTMRHSLNWLKRNEAVTLQILTTEVRRLNKLQKLCDLIPNAAEFQDPNAQHDPNHVNNAAVGGLQGRRS</sequence>
<dbReference type="EMBL" id="OX451735">
    <property type="protein sequence ID" value="CAI8594534.1"/>
    <property type="molecule type" value="Genomic_DNA"/>
</dbReference>
<name>A0AAV0ZCB3_VICFA</name>
<dbReference type="AlphaFoldDB" id="A0AAV0ZCB3"/>
<gene>
    <name evidence="2" type="ORF">VFH_I146400</name>
</gene>
<evidence type="ECO:0000313" key="3">
    <source>
        <dbReference type="Proteomes" id="UP001157006"/>
    </source>
</evidence>
<protein>
    <submittedName>
        <fullName evidence="2">Uncharacterized protein</fullName>
    </submittedName>
</protein>
<evidence type="ECO:0000313" key="2">
    <source>
        <dbReference type="EMBL" id="CAI8594534.1"/>
    </source>
</evidence>
<organism evidence="2 3">
    <name type="scientific">Vicia faba</name>
    <name type="common">Broad bean</name>
    <name type="synonym">Faba vulgaris</name>
    <dbReference type="NCBI Taxonomy" id="3906"/>
    <lineage>
        <taxon>Eukaryota</taxon>
        <taxon>Viridiplantae</taxon>
        <taxon>Streptophyta</taxon>
        <taxon>Embryophyta</taxon>
        <taxon>Tracheophyta</taxon>
        <taxon>Spermatophyta</taxon>
        <taxon>Magnoliopsida</taxon>
        <taxon>eudicotyledons</taxon>
        <taxon>Gunneridae</taxon>
        <taxon>Pentapetalae</taxon>
        <taxon>rosids</taxon>
        <taxon>fabids</taxon>
        <taxon>Fabales</taxon>
        <taxon>Fabaceae</taxon>
        <taxon>Papilionoideae</taxon>
        <taxon>50 kb inversion clade</taxon>
        <taxon>NPAAA clade</taxon>
        <taxon>Hologalegina</taxon>
        <taxon>IRL clade</taxon>
        <taxon>Fabeae</taxon>
        <taxon>Vicia</taxon>
    </lineage>
</organism>
<proteinExistence type="predicted"/>
<keyword evidence="3" id="KW-1185">Reference proteome</keyword>
<dbReference type="Proteomes" id="UP001157006">
    <property type="component" value="Chromosome 1S"/>
</dbReference>